<dbReference type="PANTHER" id="PTHR38110">
    <property type="entry name" value="CHROMOSOME 23, WHOLE GENOME SHOTGUN SEQUENCE"/>
    <property type="match status" value="1"/>
</dbReference>
<dbReference type="InterPro" id="IPR042171">
    <property type="entry name" value="Acyl-CoA_hotdog"/>
</dbReference>
<reference evidence="3 4" key="1">
    <citation type="submission" date="2022-08" db="EMBL/GenBank/DDBJ databases">
        <title>novel species in genus Aeromicrobium.</title>
        <authorList>
            <person name="Ye L."/>
        </authorList>
    </citation>
    <scope>NUCLEOTIDE SEQUENCE [LARGE SCALE GENOMIC DNA]</scope>
    <source>
        <strain evidence="4">zg-Y1379</strain>
    </source>
</reference>
<dbReference type="InterPro" id="IPR049449">
    <property type="entry name" value="TesB_ACOT8-like_N"/>
</dbReference>
<name>A0ABY5M6P1_9ACTN</name>
<dbReference type="InterPro" id="IPR029069">
    <property type="entry name" value="HotDog_dom_sf"/>
</dbReference>
<dbReference type="Gene3D" id="2.40.160.210">
    <property type="entry name" value="Acyl-CoA thioesterase, double hotdog domain"/>
    <property type="match status" value="1"/>
</dbReference>
<dbReference type="RefSeq" id="WP_232399967.1">
    <property type="nucleotide sequence ID" value="NZ_CP102173.1"/>
</dbReference>
<dbReference type="Pfam" id="PF20789">
    <property type="entry name" value="4HBT_3C"/>
    <property type="match status" value="1"/>
</dbReference>
<evidence type="ECO:0000259" key="1">
    <source>
        <dbReference type="Pfam" id="PF13622"/>
    </source>
</evidence>
<proteinExistence type="predicted"/>
<feature type="domain" description="Acyl-CoA thioesterase-like N-terminal HotDog" evidence="1">
    <location>
        <begin position="26"/>
        <end position="108"/>
    </location>
</feature>
<dbReference type="EMBL" id="CP102173">
    <property type="protein sequence ID" value="UUP12447.1"/>
    <property type="molecule type" value="Genomic_DNA"/>
</dbReference>
<dbReference type="InterPro" id="IPR052389">
    <property type="entry name" value="Sec_Metab_Biosynth-Assoc"/>
</dbReference>
<dbReference type="Proteomes" id="UP001316184">
    <property type="component" value="Chromosome"/>
</dbReference>
<evidence type="ECO:0000313" key="4">
    <source>
        <dbReference type="Proteomes" id="UP001316184"/>
    </source>
</evidence>
<dbReference type="SUPFAM" id="SSF54637">
    <property type="entry name" value="Thioesterase/thiol ester dehydrase-isomerase"/>
    <property type="match status" value="2"/>
</dbReference>
<keyword evidence="4" id="KW-1185">Reference proteome</keyword>
<evidence type="ECO:0000313" key="3">
    <source>
        <dbReference type="EMBL" id="UUP12447.1"/>
    </source>
</evidence>
<evidence type="ECO:0000259" key="2">
    <source>
        <dbReference type="Pfam" id="PF20789"/>
    </source>
</evidence>
<protein>
    <submittedName>
        <fullName evidence="3">Thioesterase family protein</fullName>
    </submittedName>
</protein>
<dbReference type="PANTHER" id="PTHR38110:SF1">
    <property type="entry name" value="THIOESTERASE DOMAIN-CONTAINING PROTEIN"/>
    <property type="match status" value="1"/>
</dbReference>
<sequence>MIEDIYDVDTSSVPRGDGTRDLVLTDRWNTPLGKPNGGYLLATMLRGLHDEMGADDPMVAAITYLAPPDPGAAELRTATVRAGRRVQTGTASLWAGDRQIAALTASFGPRPDGPSVELGAAPKLPDPDRCADPRDHGMPTDGLFGRVDYRLASTPGWSQGQPSGDPSIELWQRLAGGRQVDFPALALLCDSFAPPVLELGDGFQQSMTVQLTVHLHRLPRPGWIATRLSTRHVVNGFHEEDCELWDEDGNLVAQSRQLGILL</sequence>
<feature type="domain" description="Acyl-CoA thioesterase-like C-terminal" evidence="2">
    <location>
        <begin position="127"/>
        <end position="260"/>
    </location>
</feature>
<organism evidence="3 4">
    <name type="scientific">Aeromicrobium wangtongii</name>
    <dbReference type="NCBI Taxonomy" id="2969247"/>
    <lineage>
        <taxon>Bacteria</taxon>
        <taxon>Bacillati</taxon>
        <taxon>Actinomycetota</taxon>
        <taxon>Actinomycetes</taxon>
        <taxon>Propionibacteriales</taxon>
        <taxon>Nocardioidaceae</taxon>
        <taxon>Aeromicrobium</taxon>
    </lineage>
</organism>
<accession>A0ABY5M6P1</accession>
<gene>
    <name evidence="3" type="ORF">NQV15_11340</name>
</gene>
<dbReference type="InterPro" id="IPR049450">
    <property type="entry name" value="ACOT8-like_C"/>
</dbReference>
<dbReference type="Pfam" id="PF13622">
    <property type="entry name" value="4HBT_3"/>
    <property type="match status" value="1"/>
</dbReference>